<protein>
    <submittedName>
        <fullName evidence="1">Uncharacterized protein</fullName>
    </submittedName>
</protein>
<accession>A0ABY7ERY4</accession>
<proteinExistence type="predicted"/>
<name>A0ABY7ERY4_MYAAR</name>
<organism evidence="1 2">
    <name type="scientific">Mya arenaria</name>
    <name type="common">Soft-shell clam</name>
    <dbReference type="NCBI Taxonomy" id="6604"/>
    <lineage>
        <taxon>Eukaryota</taxon>
        <taxon>Metazoa</taxon>
        <taxon>Spiralia</taxon>
        <taxon>Lophotrochozoa</taxon>
        <taxon>Mollusca</taxon>
        <taxon>Bivalvia</taxon>
        <taxon>Autobranchia</taxon>
        <taxon>Heteroconchia</taxon>
        <taxon>Euheterodonta</taxon>
        <taxon>Imparidentia</taxon>
        <taxon>Neoheterodontei</taxon>
        <taxon>Myida</taxon>
        <taxon>Myoidea</taxon>
        <taxon>Myidae</taxon>
        <taxon>Mya</taxon>
    </lineage>
</organism>
<evidence type="ECO:0000313" key="1">
    <source>
        <dbReference type="EMBL" id="WAR11164.1"/>
    </source>
</evidence>
<reference evidence="1" key="1">
    <citation type="submission" date="2022-11" db="EMBL/GenBank/DDBJ databases">
        <title>Centuries of genome instability and evolution in soft-shell clam transmissible cancer (bioRxiv).</title>
        <authorList>
            <person name="Hart S.F.M."/>
            <person name="Yonemitsu M.A."/>
            <person name="Giersch R.M."/>
            <person name="Beal B.F."/>
            <person name="Arriagada G."/>
            <person name="Davis B.W."/>
            <person name="Ostrander E.A."/>
            <person name="Goff S.P."/>
            <person name="Metzger M.J."/>
        </authorList>
    </citation>
    <scope>NUCLEOTIDE SEQUENCE</scope>
    <source>
        <strain evidence="1">MELC-2E11</strain>
        <tissue evidence="1">Siphon/mantle</tissue>
    </source>
</reference>
<evidence type="ECO:0000313" key="2">
    <source>
        <dbReference type="Proteomes" id="UP001164746"/>
    </source>
</evidence>
<dbReference type="Proteomes" id="UP001164746">
    <property type="component" value="Chromosome 7"/>
</dbReference>
<gene>
    <name evidence="1" type="ORF">MAR_036240</name>
</gene>
<keyword evidence="2" id="KW-1185">Reference proteome</keyword>
<sequence length="402" mass="46573">MNDQNLKAIINQKVDKAELPVCSEAVEAFQMSHALYLKDKCTVEELKEHMNGHNYNVLKEFEALKAALCTLPEKIISQIKPPQEVSFKLLLKNCNPEEEKELSEEQVRLFDTEIKDKSIELSHDDCTKAKDAVRSLVKRLKNKGVEPTNATHGCVCMFVRFKDFSSYMDFFEKILHGKTNKFSNPLQNLLRSCYKNDDLKVEMVMNAEQILFCFEHTLKCLKDARECAITNSADKHAQKPVLSKDPSDPFEITESDIIMSTFESELHKISDLYLTKSVEQKCQHALKAAIEKIVYSDLRSNKHTESELVQHYSTKDMKAEQQLIPANRHVLSLLKCLRVDEIIKQTEYDCEDIFEFDKIDTDNYQYRYEPALIKNVVSHIVKLRDDALSMQQAVQKEMEERF</sequence>
<dbReference type="EMBL" id="CP111018">
    <property type="protein sequence ID" value="WAR11164.1"/>
    <property type="molecule type" value="Genomic_DNA"/>
</dbReference>
<feature type="non-terminal residue" evidence="1">
    <location>
        <position position="402"/>
    </location>
</feature>